<evidence type="ECO:0000259" key="8">
    <source>
        <dbReference type="PROSITE" id="PS50928"/>
    </source>
</evidence>
<dbReference type="Gene3D" id="1.10.3720.10">
    <property type="entry name" value="MetI-like"/>
    <property type="match status" value="1"/>
</dbReference>
<keyword evidence="2 7" id="KW-0813">Transport</keyword>
<dbReference type="RefSeq" id="WP_112432301.1">
    <property type="nucleotide sequence ID" value="NZ_MCIF01000002.1"/>
</dbReference>
<evidence type="ECO:0000256" key="7">
    <source>
        <dbReference type="RuleBase" id="RU363032"/>
    </source>
</evidence>
<dbReference type="PANTHER" id="PTHR43744:SF12">
    <property type="entry name" value="ABC TRANSPORTER PERMEASE PROTEIN MG189-RELATED"/>
    <property type="match status" value="1"/>
</dbReference>
<evidence type="ECO:0000256" key="3">
    <source>
        <dbReference type="ARBA" id="ARBA00022475"/>
    </source>
</evidence>
<comment type="similarity">
    <text evidence="7">Belongs to the binding-protein-dependent transport system permease family.</text>
</comment>
<dbReference type="SUPFAM" id="SSF161098">
    <property type="entry name" value="MetI-like"/>
    <property type="match status" value="1"/>
</dbReference>
<dbReference type="GO" id="GO:0005886">
    <property type="term" value="C:plasma membrane"/>
    <property type="evidence" value="ECO:0007669"/>
    <property type="project" value="UniProtKB-SubCell"/>
</dbReference>
<evidence type="ECO:0000256" key="5">
    <source>
        <dbReference type="ARBA" id="ARBA00022989"/>
    </source>
</evidence>
<evidence type="ECO:0000313" key="9">
    <source>
        <dbReference type="EMBL" id="RAQ97684.1"/>
    </source>
</evidence>
<feature type="transmembrane region" description="Helical" evidence="7">
    <location>
        <begin position="309"/>
        <end position="330"/>
    </location>
</feature>
<comment type="caution">
    <text evidence="9">The sequence shown here is derived from an EMBL/GenBank/DDBJ whole genome shotgun (WGS) entry which is preliminary data.</text>
</comment>
<reference evidence="9 10" key="1">
    <citation type="submission" date="2016-08" db="EMBL/GenBank/DDBJ databases">
        <title>Analysis of Carbohydrate Active Enzymes in Thermogemmatispora T81 Reveals Carbohydrate Degradation Ability.</title>
        <authorList>
            <person name="Tomazini A."/>
            <person name="Lal S."/>
            <person name="Stott M."/>
            <person name="Henrissat B."/>
            <person name="Polikarpov I."/>
            <person name="Sparling R."/>
            <person name="Levin D.B."/>
        </authorList>
    </citation>
    <scope>NUCLEOTIDE SEQUENCE [LARGE SCALE GENOMIC DNA]</scope>
    <source>
        <strain evidence="9 10">T81</strain>
    </source>
</reference>
<feature type="transmembrane region" description="Helical" evidence="7">
    <location>
        <begin position="130"/>
        <end position="152"/>
    </location>
</feature>
<feature type="transmembrane region" description="Helical" evidence="7">
    <location>
        <begin position="227"/>
        <end position="250"/>
    </location>
</feature>
<dbReference type="CDD" id="cd06261">
    <property type="entry name" value="TM_PBP2"/>
    <property type="match status" value="1"/>
</dbReference>
<dbReference type="InterPro" id="IPR000515">
    <property type="entry name" value="MetI-like"/>
</dbReference>
<feature type="domain" description="ABC transmembrane type-1" evidence="8">
    <location>
        <begin position="94"/>
        <end position="330"/>
    </location>
</feature>
<dbReference type="PROSITE" id="PS50928">
    <property type="entry name" value="ABC_TM1"/>
    <property type="match status" value="1"/>
</dbReference>
<keyword evidence="6 7" id="KW-0472">Membrane</keyword>
<sequence>MLFPKVGRKQPLLRLGWWLMVILLSLGVLTHLVPFYIMIVTSITPAQDTLSTTPVLWPLHPTLAAWKLVIQWAQNSGSGALLAGSAGEPFWVYFWNSFFMTSVTLLISLPVTSMAAYATSKLLRGRRARWTFLFFIGTLMIPLAVLLIPMLFLTLNFPFALPGASIPNLPGTDQPFPTLSLYDTPWAIIVPGIFNAYNYLIFKGYFDTIPDSVLQAARVDGGSEFNIFRRIVFPMSVPVYSVVAWIQFYAVWDSFLWPQLVIQSNDKAPTALAIYTVMNNFINSGVMDRATALSQSAAMRSALAAGLSWNGLMVLALLQTFPIFIMFILCREYLLRGVRIQGLK</sequence>
<keyword evidence="5 7" id="KW-1133">Transmembrane helix</keyword>
<accession>A0A328VR36</accession>
<dbReference type="PANTHER" id="PTHR43744">
    <property type="entry name" value="ABC TRANSPORTER PERMEASE PROTEIN MG189-RELATED-RELATED"/>
    <property type="match status" value="1"/>
</dbReference>
<feature type="transmembrane region" description="Helical" evidence="7">
    <location>
        <begin position="186"/>
        <end position="206"/>
    </location>
</feature>
<dbReference type="InterPro" id="IPR035906">
    <property type="entry name" value="MetI-like_sf"/>
</dbReference>
<organism evidence="9 10">
    <name type="scientific">Thermogemmatispora tikiterensis</name>
    <dbReference type="NCBI Taxonomy" id="1825093"/>
    <lineage>
        <taxon>Bacteria</taxon>
        <taxon>Bacillati</taxon>
        <taxon>Chloroflexota</taxon>
        <taxon>Ktedonobacteria</taxon>
        <taxon>Thermogemmatisporales</taxon>
        <taxon>Thermogemmatisporaceae</taxon>
        <taxon>Thermogemmatispora</taxon>
    </lineage>
</organism>
<feature type="transmembrane region" description="Helical" evidence="7">
    <location>
        <begin position="98"/>
        <end position="118"/>
    </location>
</feature>
<evidence type="ECO:0000313" key="10">
    <source>
        <dbReference type="Proteomes" id="UP000248706"/>
    </source>
</evidence>
<evidence type="ECO:0000256" key="2">
    <source>
        <dbReference type="ARBA" id="ARBA00022448"/>
    </source>
</evidence>
<gene>
    <name evidence="9" type="ORF">A4R35_19250</name>
</gene>
<dbReference type="Pfam" id="PF00528">
    <property type="entry name" value="BPD_transp_1"/>
    <property type="match status" value="1"/>
</dbReference>
<keyword evidence="10" id="KW-1185">Reference proteome</keyword>
<keyword evidence="3" id="KW-1003">Cell membrane</keyword>
<dbReference type="AlphaFoldDB" id="A0A328VR36"/>
<protein>
    <recommendedName>
        <fullName evidence="8">ABC transmembrane type-1 domain-containing protein</fullName>
    </recommendedName>
</protein>
<dbReference type="EMBL" id="MCIF01000002">
    <property type="protein sequence ID" value="RAQ97684.1"/>
    <property type="molecule type" value="Genomic_DNA"/>
</dbReference>
<proteinExistence type="inferred from homology"/>
<feature type="transmembrane region" description="Helical" evidence="7">
    <location>
        <begin position="12"/>
        <end position="39"/>
    </location>
</feature>
<dbReference type="Proteomes" id="UP000248706">
    <property type="component" value="Unassembled WGS sequence"/>
</dbReference>
<keyword evidence="4 7" id="KW-0812">Transmembrane</keyword>
<name>A0A328VR36_9CHLR</name>
<comment type="subcellular location">
    <subcellularLocation>
        <location evidence="1 7">Cell membrane</location>
        <topology evidence="1 7">Multi-pass membrane protein</topology>
    </subcellularLocation>
</comment>
<evidence type="ECO:0000256" key="6">
    <source>
        <dbReference type="ARBA" id="ARBA00023136"/>
    </source>
</evidence>
<evidence type="ECO:0000256" key="1">
    <source>
        <dbReference type="ARBA" id="ARBA00004651"/>
    </source>
</evidence>
<dbReference type="GO" id="GO:0055085">
    <property type="term" value="P:transmembrane transport"/>
    <property type="evidence" value="ECO:0007669"/>
    <property type="project" value="InterPro"/>
</dbReference>
<evidence type="ECO:0000256" key="4">
    <source>
        <dbReference type="ARBA" id="ARBA00022692"/>
    </source>
</evidence>